<evidence type="ECO:0000259" key="1">
    <source>
        <dbReference type="Pfam" id="PF24864"/>
    </source>
</evidence>
<gene>
    <name evidence="2" type="ORF">CC86DRAFT_430707</name>
</gene>
<reference evidence="2" key="1">
    <citation type="journal article" date="2020" name="Stud. Mycol.">
        <title>101 Dothideomycetes genomes: a test case for predicting lifestyles and emergence of pathogens.</title>
        <authorList>
            <person name="Haridas S."/>
            <person name="Albert R."/>
            <person name="Binder M."/>
            <person name="Bloem J."/>
            <person name="Labutti K."/>
            <person name="Salamov A."/>
            <person name="Andreopoulos B."/>
            <person name="Baker S."/>
            <person name="Barry K."/>
            <person name="Bills G."/>
            <person name="Bluhm B."/>
            <person name="Cannon C."/>
            <person name="Castanera R."/>
            <person name="Culley D."/>
            <person name="Daum C."/>
            <person name="Ezra D."/>
            <person name="Gonzalez J."/>
            <person name="Henrissat B."/>
            <person name="Kuo A."/>
            <person name="Liang C."/>
            <person name="Lipzen A."/>
            <person name="Lutzoni F."/>
            <person name="Magnuson J."/>
            <person name="Mondo S."/>
            <person name="Nolan M."/>
            <person name="Ohm R."/>
            <person name="Pangilinan J."/>
            <person name="Park H.-J."/>
            <person name="Ramirez L."/>
            <person name="Alfaro M."/>
            <person name="Sun H."/>
            <person name="Tritt A."/>
            <person name="Yoshinaga Y."/>
            <person name="Zwiers L.-H."/>
            <person name="Turgeon B."/>
            <person name="Goodwin S."/>
            <person name="Spatafora J."/>
            <person name="Crous P."/>
            <person name="Grigoriev I."/>
        </authorList>
    </citation>
    <scope>NUCLEOTIDE SEQUENCE</scope>
    <source>
        <strain evidence="2">CBS 113818</strain>
    </source>
</reference>
<sequence length="226" mass="26121">MDVINQQSSKFAFTENIRKTGEVYAYSTIPSWNRKNSPFLRLPTELRNVIYQHVTRGLQIRFVDGQQSFIVCRSAIIQSTPVWQHPINLLALNETCSQIYSETKMLLFELNEFSGCIKHVQLALTDYLTREQMNRITCVCLITGENIWTGLPGSRHSDELPVDQVWKSLAHLKGLNRIVVEHPERCSPEYQPIYLPLLIRWTKCCFRRFGGKTSVDMDIEVTCHGD</sequence>
<dbReference type="OrthoDB" id="5413827at2759"/>
<accession>A0A6A7AEA7</accession>
<proteinExistence type="predicted"/>
<evidence type="ECO:0000313" key="2">
    <source>
        <dbReference type="EMBL" id="KAF2831058.1"/>
    </source>
</evidence>
<keyword evidence="3" id="KW-1185">Reference proteome</keyword>
<organism evidence="2 3">
    <name type="scientific">Ophiobolus disseminans</name>
    <dbReference type="NCBI Taxonomy" id="1469910"/>
    <lineage>
        <taxon>Eukaryota</taxon>
        <taxon>Fungi</taxon>
        <taxon>Dikarya</taxon>
        <taxon>Ascomycota</taxon>
        <taxon>Pezizomycotina</taxon>
        <taxon>Dothideomycetes</taxon>
        <taxon>Pleosporomycetidae</taxon>
        <taxon>Pleosporales</taxon>
        <taxon>Pleosporineae</taxon>
        <taxon>Phaeosphaeriaceae</taxon>
        <taxon>Ophiobolus</taxon>
    </lineage>
</organism>
<dbReference type="AlphaFoldDB" id="A0A6A7AEA7"/>
<dbReference type="InterPro" id="IPR056632">
    <property type="entry name" value="DUF7730"/>
</dbReference>
<dbReference type="PANTHER" id="PTHR38790">
    <property type="entry name" value="2EXR DOMAIN-CONTAINING PROTEIN-RELATED"/>
    <property type="match status" value="1"/>
</dbReference>
<protein>
    <recommendedName>
        <fullName evidence="1">DUF7730 domain-containing protein</fullName>
    </recommendedName>
</protein>
<dbReference type="Proteomes" id="UP000799424">
    <property type="component" value="Unassembled WGS sequence"/>
</dbReference>
<dbReference type="PANTHER" id="PTHR38790:SF4">
    <property type="entry name" value="2EXR DOMAIN-CONTAINING PROTEIN"/>
    <property type="match status" value="1"/>
</dbReference>
<dbReference type="Pfam" id="PF24864">
    <property type="entry name" value="DUF7730"/>
    <property type="match status" value="1"/>
</dbReference>
<evidence type="ECO:0000313" key="3">
    <source>
        <dbReference type="Proteomes" id="UP000799424"/>
    </source>
</evidence>
<name>A0A6A7AEA7_9PLEO</name>
<dbReference type="EMBL" id="MU006218">
    <property type="protein sequence ID" value="KAF2831058.1"/>
    <property type="molecule type" value="Genomic_DNA"/>
</dbReference>
<feature type="domain" description="DUF7730" evidence="1">
    <location>
        <begin position="34"/>
        <end position="181"/>
    </location>
</feature>